<name>A0A081BIZ2_9LACO</name>
<reference evidence="2" key="1">
    <citation type="journal article" date="2014" name="Genome Announc.">
        <title>Draft Genome Sequence of Lactobacillus oryzae Strain SG293T.</title>
        <authorList>
            <person name="Tanizawa Y."/>
            <person name="Fujisawa T."/>
            <person name="Mochizuki T."/>
            <person name="Kaminuma E."/>
            <person name="Nakamura Y."/>
            <person name="Tohno M."/>
        </authorList>
    </citation>
    <scope>NUCLEOTIDE SEQUENCE [LARGE SCALE GENOMIC DNA]</scope>
    <source>
        <strain evidence="2">SG293</strain>
    </source>
</reference>
<accession>A0A081BIZ2</accession>
<evidence type="ECO:0000313" key="3">
    <source>
        <dbReference type="Proteomes" id="UP000028700"/>
    </source>
</evidence>
<keyword evidence="1" id="KW-1133">Transmembrane helix</keyword>
<gene>
    <name evidence="2" type="ORF">LOSG293_170120</name>
</gene>
<dbReference type="STRING" id="1291743.LOSG293_170120"/>
<evidence type="ECO:0008006" key="4">
    <source>
        <dbReference type="Google" id="ProtNLM"/>
    </source>
</evidence>
<evidence type="ECO:0000313" key="2">
    <source>
        <dbReference type="EMBL" id="GAK48010.1"/>
    </source>
</evidence>
<evidence type="ECO:0000256" key="1">
    <source>
        <dbReference type="SAM" id="Phobius"/>
    </source>
</evidence>
<dbReference type="Proteomes" id="UP000028700">
    <property type="component" value="Unassembled WGS sequence"/>
</dbReference>
<sequence length="132" mass="14983">MEVVVALVVMGLMLLTIQIVMPLLNHQQSDDLAWHYALAEIEQNNEAFKITQVRRNRLKLEGRKGTKPYLLLQNKQSLILSTPEGGYVPLMDHVADVSFSEVTARFVELRLVVQRGRTFTAVLSNEVANHEK</sequence>
<feature type="transmembrane region" description="Helical" evidence="1">
    <location>
        <begin position="6"/>
        <end position="24"/>
    </location>
</feature>
<protein>
    <recommendedName>
        <fullName evidence="4">Competence protein ComGF</fullName>
    </recommendedName>
</protein>
<organism evidence="2 3">
    <name type="scientific">Secundilactobacillus oryzae JCM 18671</name>
    <dbReference type="NCBI Taxonomy" id="1291743"/>
    <lineage>
        <taxon>Bacteria</taxon>
        <taxon>Bacillati</taxon>
        <taxon>Bacillota</taxon>
        <taxon>Bacilli</taxon>
        <taxon>Lactobacillales</taxon>
        <taxon>Lactobacillaceae</taxon>
        <taxon>Secundilactobacillus</taxon>
    </lineage>
</organism>
<keyword evidence="1" id="KW-0472">Membrane</keyword>
<dbReference type="InterPro" id="IPR016977">
    <property type="entry name" value="ComGF"/>
</dbReference>
<dbReference type="Pfam" id="PF15980">
    <property type="entry name" value="ComGF"/>
    <property type="match status" value="1"/>
</dbReference>
<dbReference type="AlphaFoldDB" id="A0A081BIZ2"/>
<dbReference type="EMBL" id="BBJM01000017">
    <property type="protein sequence ID" value="GAK48010.1"/>
    <property type="molecule type" value="Genomic_DNA"/>
</dbReference>
<keyword evidence="3" id="KW-1185">Reference proteome</keyword>
<keyword evidence="1" id="KW-0812">Transmembrane</keyword>
<proteinExistence type="predicted"/>
<comment type="caution">
    <text evidence="2">The sequence shown here is derived from an EMBL/GenBank/DDBJ whole genome shotgun (WGS) entry which is preliminary data.</text>
</comment>